<name>A0A6A4WZN6_AMPAM</name>
<protein>
    <submittedName>
        <fullName evidence="2">Uncharacterized protein</fullName>
    </submittedName>
</protein>
<evidence type="ECO:0000313" key="2">
    <source>
        <dbReference type="EMBL" id="KAF0307968.1"/>
    </source>
</evidence>
<dbReference type="AlphaFoldDB" id="A0A6A4WZN6"/>
<evidence type="ECO:0000256" key="1">
    <source>
        <dbReference type="SAM" id="Phobius"/>
    </source>
</evidence>
<feature type="transmembrane region" description="Helical" evidence="1">
    <location>
        <begin position="124"/>
        <end position="143"/>
    </location>
</feature>
<feature type="transmembrane region" description="Helical" evidence="1">
    <location>
        <begin position="81"/>
        <end position="103"/>
    </location>
</feature>
<feature type="transmembrane region" description="Helical" evidence="1">
    <location>
        <begin position="168"/>
        <end position="187"/>
    </location>
</feature>
<keyword evidence="1" id="KW-0812">Transmembrane</keyword>
<dbReference type="Proteomes" id="UP000440578">
    <property type="component" value="Unassembled WGS sequence"/>
</dbReference>
<dbReference type="EMBL" id="VIIS01000524">
    <property type="protein sequence ID" value="KAF0307968.1"/>
    <property type="molecule type" value="Genomic_DNA"/>
</dbReference>
<keyword evidence="3" id="KW-1185">Reference proteome</keyword>
<feature type="transmembrane region" description="Helical" evidence="1">
    <location>
        <begin position="6"/>
        <end position="24"/>
    </location>
</feature>
<keyword evidence="1" id="KW-1133">Transmembrane helix</keyword>
<comment type="caution">
    <text evidence="2">The sequence shown here is derived from an EMBL/GenBank/DDBJ whole genome shotgun (WGS) entry which is preliminary data.</text>
</comment>
<feature type="transmembrane region" description="Helical" evidence="1">
    <location>
        <begin position="207"/>
        <end position="229"/>
    </location>
</feature>
<evidence type="ECO:0000313" key="3">
    <source>
        <dbReference type="Proteomes" id="UP000440578"/>
    </source>
</evidence>
<accession>A0A6A4WZN6</accession>
<gene>
    <name evidence="2" type="ORF">FJT64_020765</name>
</gene>
<feature type="transmembrane region" description="Helical" evidence="1">
    <location>
        <begin position="235"/>
        <end position="256"/>
    </location>
</feature>
<feature type="transmembrane region" description="Helical" evidence="1">
    <location>
        <begin position="45"/>
        <end position="69"/>
    </location>
</feature>
<keyword evidence="1" id="KW-0472">Membrane</keyword>
<reference evidence="2 3" key="1">
    <citation type="submission" date="2019-07" db="EMBL/GenBank/DDBJ databases">
        <title>Draft genome assembly of a fouling barnacle, Amphibalanus amphitrite (Darwin, 1854): The first reference genome for Thecostraca.</title>
        <authorList>
            <person name="Kim W."/>
        </authorList>
    </citation>
    <scope>NUCLEOTIDE SEQUENCE [LARGE SCALE GENOMIC DNA]</scope>
    <source>
        <strain evidence="2">SNU_AA5</strain>
        <tissue evidence="2">Soma without cirri and trophi</tissue>
    </source>
</reference>
<proteinExistence type="predicted"/>
<sequence length="291" mass="32398">MKKQCLASLLVLICISSILAGIVFRTTLKRYLARFHAVCTVFNSLLLVRVLFLLGNVLMELVLFAVILWPSRESQWDTCFALSLLSAASAFTITYLTMWLSLVRLLLLAVARWASHHAWRLNNNCIYILMLMLYAPSAAYFILKYKPAVLFFVCAGLPIKNHPSPSNTIVGVLFLISTAANTLLLYADATLPPAPPRHRNVLSGRRFALLTLCEQLLVLLWVPTSALTAGVTRALLIRLLMIGQAGLMDTVGLALISPQLRMVLLGRQRRPATPRRSQKVAPLPIIRLELI</sequence>
<organism evidence="2 3">
    <name type="scientific">Amphibalanus amphitrite</name>
    <name type="common">Striped barnacle</name>
    <name type="synonym">Balanus amphitrite</name>
    <dbReference type="NCBI Taxonomy" id="1232801"/>
    <lineage>
        <taxon>Eukaryota</taxon>
        <taxon>Metazoa</taxon>
        <taxon>Ecdysozoa</taxon>
        <taxon>Arthropoda</taxon>
        <taxon>Crustacea</taxon>
        <taxon>Multicrustacea</taxon>
        <taxon>Cirripedia</taxon>
        <taxon>Thoracica</taxon>
        <taxon>Thoracicalcarea</taxon>
        <taxon>Balanomorpha</taxon>
        <taxon>Balanoidea</taxon>
        <taxon>Balanidae</taxon>
        <taxon>Amphibalaninae</taxon>
        <taxon>Amphibalanus</taxon>
    </lineage>
</organism>